<gene>
    <name evidence="1" type="ORF">AMQ22_01459</name>
</gene>
<dbReference type="AlphaFoldDB" id="A0A150IZT0"/>
<name>A0A150IZT0_9EURY</name>
<evidence type="ECO:0000313" key="2">
    <source>
        <dbReference type="Proteomes" id="UP000075398"/>
    </source>
</evidence>
<evidence type="ECO:0000313" key="1">
    <source>
        <dbReference type="EMBL" id="KYC50497.1"/>
    </source>
</evidence>
<reference evidence="1 2" key="1">
    <citation type="journal article" date="2016" name="ISME J.">
        <title>Chasing the elusive Euryarchaeota class WSA2: genomes reveal a uniquely fastidious methyl-reducing methanogen.</title>
        <authorList>
            <person name="Nobu M.K."/>
            <person name="Narihiro T."/>
            <person name="Kuroda K."/>
            <person name="Mei R."/>
            <person name="Liu W.T."/>
        </authorList>
    </citation>
    <scope>NUCLEOTIDE SEQUENCE [LARGE SCALE GENOMIC DNA]</scope>
    <source>
        <strain evidence="1">U1lsi0528_Bin055</strain>
    </source>
</reference>
<sequence>MYPTLTIHKILKPTIKDVEPTDGYCTVCGVKIKEGVNKNKAFSGNFNDWNSLKRPDQTHVCPACRYSLQEGWLRNYPYIVGNKIIVYISKAIPKALEGLEVEFRDRSNLLDDLFNINSLNVGTPFIVCIPSSRKHMAFKAKLNTANWFYMIQHGEDRFIFNSKELKRVKEILQKMYSEGFSKAELRTGEYQPHKPIRYGLKEFLKDSKELEQYRGHKVFDLLIDLLYN</sequence>
<protein>
    <submittedName>
        <fullName evidence="1">Uncharacterized protein</fullName>
    </submittedName>
</protein>
<accession>A0A150IZT0</accession>
<proteinExistence type="predicted"/>
<dbReference type="Proteomes" id="UP000075398">
    <property type="component" value="Unassembled WGS sequence"/>
</dbReference>
<organism evidence="1 2">
    <name type="scientific">Candidatus Methanofastidiosum methylothiophilum</name>
    <dbReference type="NCBI Taxonomy" id="1705564"/>
    <lineage>
        <taxon>Archaea</taxon>
        <taxon>Methanobacteriati</taxon>
        <taxon>Methanobacteriota</taxon>
        <taxon>Stenosarchaea group</taxon>
        <taxon>Candidatus Methanofastidiosia</taxon>
        <taxon>Candidatus Methanofastidiosales</taxon>
        <taxon>Candidatus Methanofastidiosaceae</taxon>
        <taxon>Candidatus Methanofastidiosum</taxon>
    </lineage>
</organism>
<dbReference type="EMBL" id="LNGC01000072">
    <property type="protein sequence ID" value="KYC50497.1"/>
    <property type="molecule type" value="Genomic_DNA"/>
</dbReference>
<comment type="caution">
    <text evidence="1">The sequence shown here is derived from an EMBL/GenBank/DDBJ whole genome shotgun (WGS) entry which is preliminary data.</text>
</comment>